<evidence type="ECO:0000313" key="4">
    <source>
        <dbReference type="EMBL" id="UTY40353.1"/>
    </source>
</evidence>
<dbReference type="EMBL" id="CP101620">
    <property type="protein sequence ID" value="UTY40353.1"/>
    <property type="molecule type" value="Genomic_DNA"/>
</dbReference>
<dbReference type="SUPFAM" id="SSF143422">
    <property type="entry name" value="Transposase IS200-like"/>
    <property type="match status" value="1"/>
</dbReference>
<protein>
    <submittedName>
        <fullName evidence="4">IS200/IS605 family transposase</fullName>
    </submittedName>
</protein>
<evidence type="ECO:0000313" key="6">
    <source>
        <dbReference type="Proteomes" id="UP001060112"/>
    </source>
</evidence>
<dbReference type="PANTHER" id="PTHR33360">
    <property type="entry name" value="TRANSPOSASE FOR INSERTION SEQUENCE ELEMENT IS200"/>
    <property type="match status" value="1"/>
</dbReference>
<accession>A0ABY5I6M0</accession>
<evidence type="ECO:0000256" key="1">
    <source>
        <dbReference type="SAM" id="MobiDB-lite"/>
    </source>
</evidence>
<dbReference type="EMBL" id="CP101620">
    <property type="protein sequence ID" value="UTY39884.1"/>
    <property type="molecule type" value="Genomic_DNA"/>
</dbReference>
<feature type="domain" description="Transposase IS200-like" evidence="2">
    <location>
        <begin position="12"/>
        <end position="130"/>
    </location>
</feature>
<feature type="region of interest" description="Disordered" evidence="1">
    <location>
        <begin position="153"/>
        <end position="172"/>
    </location>
</feature>
<dbReference type="Pfam" id="PF01797">
    <property type="entry name" value="Y1_Tnp"/>
    <property type="match status" value="1"/>
</dbReference>
<dbReference type="InterPro" id="IPR036515">
    <property type="entry name" value="Transposase_17_sf"/>
</dbReference>
<evidence type="ECO:0000313" key="5">
    <source>
        <dbReference type="EMBL" id="UTY40540.1"/>
    </source>
</evidence>
<feature type="compositionally biased region" description="Basic residues" evidence="1">
    <location>
        <begin position="161"/>
        <end position="172"/>
    </location>
</feature>
<dbReference type="EMBL" id="CP101620">
    <property type="protein sequence ID" value="UTY40540.1"/>
    <property type="molecule type" value="Genomic_DNA"/>
</dbReference>
<dbReference type="PANTHER" id="PTHR33360:SF2">
    <property type="entry name" value="TRANSPOSASE FOR INSERTION SEQUENCE ELEMENT IS200"/>
    <property type="match status" value="1"/>
</dbReference>
<keyword evidence="6" id="KW-1185">Reference proteome</keyword>
<dbReference type="RefSeq" id="WP_290141321.1">
    <property type="nucleotide sequence ID" value="NZ_CP101620.1"/>
</dbReference>
<dbReference type="NCBIfam" id="NF033573">
    <property type="entry name" value="transpos_IS200"/>
    <property type="match status" value="1"/>
</dbReference>
<dbReference type="Gene3D" id="3.30.70.1290">
    <property type="entry name" value="Transposase IS200-like"/>
    <property type="match status" value="1"/>
</dbReference>
<organism evidence="4 6">
    <name type="scientific">Allocoprobacillus halotolerans</name>
    <dbReference type="NCBI Taxonomy" id="2944914"/>
    <lineage>
        <taxon>Bacteria</taxon>
        <taxon>Bacillati</taxon>
        <taxon>Bacillota</taxon>
        <taxon>Erysipelotrichia</taxon>
        <taxon>Erysipelotrichales</taxon>
        <taxon>Erysipelotrichaceae</taxon>
        <taxon>Allocoprobacillus</taxon>
    </lineage>
</organism>
<proteinExistence type="predicted"/>
<reference evidence="4" key="1">
    <citation type="submission" date="2022-07" db="EMBL/GenBank/DDBJ databases">
        <title>Faecal culturing of patients with breast cancer.</title>
        <authorList>
            <person name="Teng N.M.Y."/>
            <person name="Kiu R."/>
            <person name="Evans R."/>
            <person name="Baker D.J."/>
            <person name="Zenner C."/>
            <person name="Robinson S.D."/>
            <person name="Hall L.J."/>
        </authorList>
    </citation>
    <scope>NUCLEOTIDE SEQUENCE</scope>
    <source>
        <strain evidence="4">LH1062</strain>
    </source>
</reference>
<dbReference type="SMART" id="SM01321">
    <property type="entry name" value="Y1_Tnp"/>
    <property type="match status" value="1"/>
</dbReference>
<evidence type="ECO:0000259" key="2">
    <source>
        <dbReference type="SMART" id="SM01321"/>
    </source>
</evidence>
<dbReference type="InterPro" id="IPR002686">
    <property type="entry name" value="Transposase_17"/>
</dbReference>
<sequence>MAQKTNSLAHTKWMCKYHIVFTPKYRRKVIYNQLRNDIGEILRTLCRYKGVEIIEGHLMADHVHILVMIPPKLSVSSFMGYLKGKSALMIFDRHANLKYKYGNRHFWAEGYYVSTVGLNDATVAKYIREQERHDIAMDKLSVKEYQNPFEDREIEKEKKKQEKKKKTVKKEK</sequence>
<name>A0ABY5I6M0_9FIRM</name>
<evidence type="ECO:0000313" key="3">
    <source>
        <dbReference type="EMBL" id="UTY39884.1"/>
    </source>
</evidence>
<gene>
    <name evidence="4" type="primary">tnpA</name>
    <name evidence="3" type="ORF">NMU03_03510</name>
    <name evidence="4" type="ORF">NMU03_06105</name>
    <name evidence="5" type="ORF">NMU03_07130</name>
</gene>
<dbReference type="Proteomes" id="UP001060112">
    <property type="component" value="Chromosome"/>
</dbReference>